<dbReference type="InterPro" id="IPR019897">
    <property type="entry name" value="RidA_CS"/>
</dbReference>
<dbReference type="CDD" id="cd00448">
    <property type="entry name" value="YjgF_YER057c_UK114_family"/>
    <property type="match status" value="1"/>
</dbReference>
<dbReference type="EMBL" id="JAESIY010000007">
    <property type="protein sequence ID" value="MBL3657221.1"/>
    <property type="molecule type" value="Genomic_DNA"/>
</dbReference>
<dbReference type="InterPro" id="IPR035959">
    <property type="entry name" value="RutC-like_sf"/>
</dbReference>
<evidence type="ECO:0000256" key="1">
    <source>
        <dbReference type="ARBA" id="ARBA00010552"/>
    </source>
</evidence>
<dbReference type="Gene3D" id="3.30.1330.40">
    <property type="entry name" value="RutC-like"/>
    <property type="match status" value="1"/>
</dbReference>
<accession>A0A937K193</accession>
<feature type="chain" id="PRO_5038117440" evidence="2">
    <location>
        <begin position="24"/>
        <end position="141"/>
    </location>
</feature>
<organism evidence="3 4">
    <name type="scientific">Fulvivirga sediminis</name>
    <dbReference type="NCBI Taxonomy" id="2803949"/>
    <lineage>
        <taxon>Bacteria</taxon>
        <taxon>Pseudomonadati</taxon>
        <taxon>Bacteroidota</taxon>
        <taxon>Cytophagia</taxon>
        <taxon>Cytophagales</taxon>
        <taxon>Fulvivirgaceae</taxon>
        <taxon>Fulvivirga</taxon>
    </lineage>
</organism>
<dbReference type="PROSITE" id="PS01094">
    <property type="entry name" value="UPF0076"/>
    <property type="match status" value="1"/>
</dbReference>
<feature type="signal peptide" evidence="2">
    <location>
        <begin position="1"/>
        <end position="23"/>
    </location>
</feature>
<dbReference type="PANTHER" id="PTHR11803:SF39">
    <property type="entry name" value="2-IMINOBUTANOATE_2-IMINOPROPANOATE DEAMINASE"/>
    <property type="match status" value="1"/>
</dbReference>
<reference evidence="3" key="1">
    <citation type="submission" date="2021-01" db="EMBL/GenBank/DDBJ databases">
        <title>Fulvivirga kasyanovii gen. nov., sp nov., a novel member of the phylum Bacteroidetes isolated from seawater in a mussel farm.</title>
        <authorList>
            <person name="Zhao L.-H."/>
            <person name="Wang Z.-J."/>
        </authorList>
    </citation>
    <scope>NUCLEOTIDE SEQUENCE</scope>
    <source>
        <strain evidence="3">2943</strain>
    </source>
</reference>
<keyword evidence="4" id="KW-1185">Reference proteome</keyword>
<comment type="caution">
    <text evidence="3">The sequence shown here is derived from an EMBL/GenBank/DDBJ whole genome shotgun (WGS) entry which is preliminary data.</text>
</comment>
<evidence type="ECO:0000313" key="3">
    <source>
        <dbReference type="EMBL" id="MBL3657221.1"/>
    </source>
</evidence>
<sequence>MKKYLKYMAVAVFCLLSASQVYAQNKTLNQKPFSDFRVNNKTYYFSGQLGLSKDEGPADIDFNTEVRQCMNRIADLLKQNKLKFKEVVQVTVYLNDMDNFEEFNSIYIEYFSSPYPSRACVAVSQLYKNARVEISFIAAKD</sequence>
<evidence type="ECO:0000256" key="2">
    <source>
        <dbReference type="SAM" id="SignalP"/>
    </source>
</evidence>
<dbReference type="RefSeq" id="WP_202245008.1">
    <property type="nucleotide sequence ID" value="NZ_JAESIY010000007.1"/>
</dbReference>
<dbReference type="SUPFAM" id="SSF55298">
    <property type="entry name" value="YjgF-like"/>
    <property type="match status" value="1"/>
</dbReference>
<gene>
    <name evidence="3" type="ORF">JL102_13825</name>
</gene>
<dbReference type="GO" id="GO:0005829">
    <property type="term" value="C:cytosol"/>
    <property type="evidence" value="ECO:0007669"/>
    <property type="project" value="TreeGrafter"/>
</dbReference>
<dbReference type="PANTHER" id="PTHR11803">
    <property type="entry name" value="2-IMINOBUTANOATE/2-IMINOPROPANOATE DEAMINASE RIDA"/>
    <property type="match status" value="1"/>
</dbReference>
<dbReference type="Pfam" id="PF01042">
    <property type="entry name" value="Ribonuc_L-PSP"/>
    <property type="match status" value="1"/>
</dbReference>
<protein>
    <submittedName>
        <fullName evidence="3">RidA family protein</fullName>
    </submittedName>
</protein>
<dbReference type="InterPro" id="IPR006175">
    <property type="entry name" value="YjgF/YER057c/UK114"/>
</dbReference>
<evidence type="ECO:0000313" key="4">
    <source>
        <dbReference type="Proteomes" id="UP000659388"/>
    </source>
</evidence>
<proteinExistence type="inferred from homology"/>
<dbReference type="Proteomes" id="UP000659388">
    <property type="component" value="Unassembled WGS sequence"/>
</dbReference>
<dbReference type="GO" id="GO:0019239">
    <property type="term" value="F:deaminase activity"/>
    <property type="evidence" value="ECO:0007669"/>
    <property type="project" value="TreeGrafter"/>
</dbReference>
<dbReference type="AlphaFoldDB" id="A0A937K193"/>
<keyword evidence="2" id="KW-0732">Signal</keyword>
<comment type="similarity">
    <text evidence="1">Belongs to the RutC family.</text>
</comment>
<name>A0A937K193_9BACT</name>